<dbReference type="EMBL" id="AHOP02000031">
    <property type="protein sequence ID" value="EMO40536.1"/>
    <property type="molecule type" value="Genomic_DNA"/>
</dbReference>
<organism evidence="1 2">
    <name type="scientific">Leptospira noguchii serovar Autumnalis str. ZUN142</name>
    <dbReference type="NCBI Taxonomy" id="1085540"/>
    <lineage>
        <taxon>Bacteria</taxon>
        <taxon>Pseudomonadati</taxon>
        <taxon>Spirochaetota</taxon>
        <taxon>Spirochaetia</taxon>
        <taxon>Leptospirales</taxon>
        <taxon>Leptospiraceae</taxon>
        <taxon>Leptospira</taxon>
    </lineage>
</organism>
<accession>M6UCJ5</accession>
<dbReference type="Proteomes" id="UP000012153">
    <property type="component" value="Unassembled WGS sequence"/>
</dbReference>
<reference evidence="1 2" key="1">
    <citation type="submission" date="2013-01" db="EMBL/GenBank/DDBJ databases">
        <authorList>
            <person name="Harkins D.M."/>
            <person name="Durkin A.S."/>
            <person name="Brinkac L.M."/>
            <person name="Haft D.H."/>
            <person name="Selengut J.D."/>
            <person name="Sanka R."/>
            <person name="DePew J."/>
            <person name="Purushe J."/>
            <person name="Matthias M.A."/>
            <person name="Vinetz J.M."/>
            <person name="Sutton G.G."/>
            <person name="Nierman W.C."/>
            <person name="Fouts D.E."/>
        </authorList>
    </citation>
    <scope>NUCLEOTIDE SEQUENCE [LARGE SCALE GENOMIC DNA]</scope>
    <source>
        <strain evidence="1 2">ZUN142</strain>
    </source>
</reference>
<gene>
    <name evidence="1" type="ORF">LEP1GSC186_4204</name>
</gene>
<evidence type="ECO:0000313" key="2">
    <source>
        <dbReference type="Proteomes" id="UP000012153"/>
    </source>
</evidence>
<sequence>MRKRLLCSERKIEFKFRRNWVKKNSMKRFLRKRFAEFRKSLY</sequence>
<dbReference type="AlphaFoldDB" id="M6UCJ5"/>
<evidence type="ECO:0000313" key="1">
    <source>
        <dbReference type="EMBL" id="EMO40536.1"/>
    </source>
</evidence>
<protein>
    <submittedName>
        <fullName evidence="1">Uncharacterized protein</fullName>
    </submittedName>
</protein>
<comment type="caution">
    <text evidence="1">The sequence shown here is derived from an EMBL/GenBank/DDBJ whole genome shotgun (WGS) entry which is preliminary data.</text>
</comment>
<proteinExistence type="predicted"/>
<name>M6UCJ5_9LEPT</name>